<keyword evidence="3" id="KW-1185">Reference proteome</keyword>
<keyword evidence="1" id="KW-0472">Membrane</keyword>
<proteinExistence type="predicted"/>
<dbReference type="Proteomes" id="UP000275076">
    <property type="component" value="Unassembled WGS sequence"/>
</dbReference>
<dbReference type="AlphaFoldDB" id="A0A428MZP2"/>
<name>A0A428MZP2_9BACI</name>
<sequence>MEKYIKIFFGTLVISFVIFFLGNGFFDGGNLLETTILSVGAVIILLLSYLIAQIHYLIDLVGEITKKN</sequence>
<keyword evidence="1" id="KW-1133">Transmembrane helix</keyword>
<accession>A0A428MZP2</accession>
<feature type="transmembrane region" description="Helical" evidence="1">
    <location>
        <begin position="7"/>
        <end position="26"/>
    </location>
</feature>
<organism evidence="2 3">
    <name type="scientific">Salibacterium salarium</name>
    <dbReference type="NCBI Taxonomy" id="284579"/>
    <lineage>
        <taxon>Bacteria</taxon>
        <taxon>Bacillati</taxon>
        <taxon>Bacillota</taxon>
        <taxon>Bacilli</taxon>
        <taxon>Bacillales</taxon>
        <taxon>Bacillaceae</taxon>
    </lineage>
</organism>
<comment type="caution">
    <text evidence="2">The sequence shown here is derived from an EMBL/GenBank/DDBJ whole genome shotgun (WGS) entry which is preliminary data.</text>
</comment>
<evidence type="ECO:0000313" key="3">
    <source>
        <dbReference type="Proteomes" id="UP000275076"/>
    </source>
</evidence>
<dbReference type="OrthoDB" id="2951441at2"/>
<gene>
    <name evidence="2" type="ORF">D7Z54_20225</name>
</gene>
<protein>
    <submittedName>
        <fullName evidence="2">Uncharacterized protein</fullName>
    </submittedName>
</protein>
<reference evidence="2 3" key="1">
    <citation type="submission" date="2018-10" db="EMBL/GenBank/DDBJ databases">
        <title>Draft genome sequence of Bacillus salarius IM0101, isolated from a hypersaline soil in Inner Mongolia, China.</title>
        <authorList>
            <person name="Yamprayoonswat W."/>
            <person name="Boonvisut S."/>
            <person name="Jumpathong W."/>
            <person name="Sittihan S."/>
            <person name="Ruangsuj P."/>
            <person name="Wanthongcharoen S."/>
            <person name="Thongpramul N."/>
            <person name="Pimmason S."/>
            <person name="Yu B."/>
            <person name="Yasawong M."/>
        </authorList>
    </citation>
    <scope>NUCLEOTIDE SEQUENCE [LARGE SCALE GENOMIC DNA]</scope>
    <source>
        <strain evidence="2 3">IM0101</strain>
    </source>
</reference>
<keyword evidence="1" id="KW-0812">Transmembrane</keyword>
<evidence type="ECO:0000256" key="1">
    <source>
        <dbReference type="SAM" id="Phobius"/>
    </source>
</evidence>
<evidence type="ECO:0000313" key="2">
    <source>
        <dbReference type="EMBL" id="RSL31566.1"/>
    </source>
</evidence>
<dbReference type="RefSeq" id="WP_125558409.1">
    <property type="nucleotide sequence ID" value="NZ_RBVX01000023.1"/>
</dbReference>
<feature type="transmembrane region" description="Helical" evidence="1">
    <location>
        <begin position="38"/>
        <end position="58"/>
    </location>
</feature>
<dbReference type="EMBL" id="RBVX01000023">
    <property type="protein sequence ID" value="RSL31566.1"/>
    <property type="molecule type" value="Genomic_DNA"/>
</dbReference>